<dbReference type="Proteomes" id="UP001153069">
    <property type="component" value="Unassembled WGS sequence"/>
</dbReference>
<evidence type="ECO:0000256" key="1">
    <source>
        <dbReference type="SAM" id="MobiDB-lite"/>
    </source>
</evidence>
<evidence type="ECO:0000313" key="3">
    <source>
        <dbReference type="Proteomes" id="UP001153069"/>
    </source>
</evidence>
<reference evidence="2" key="1">
    <citation type="submission" date="2020-06" db="EMBL/GenBank/DDBJ databases">
        <authorList>
            <consortium name="Plant Systems Biology data submission"/>
        </authorList>
    </citation>
    <scope>NUCLEOTIDE SEQUENCE</scope>
    <source>
        <strain evidence="2">D6</strain>
    </source>
</reference>
<gene>
    <name evidence="2" type="ORF">SEMRO_3220_G345480.1</name>
</gene>
<feature type="region of interest" description="Disordered" evidence="1">
    <location>
        <begin position="187"/>
        <end position="223"/>
    </location>
</feature>
<keyword evidence="3" id="KW-1185">Reference proteome</keyword>
<organism evidence="2 3">
    <name type="scientific">Seminavis robusta</name>
    <dbReference type="NCBI Taxonomy" id="568900"/>
    <lineage>
        <taxon>Eukaryota</taxon>
        <taxon>Sar</taxon>
        <taxon>Stramenopiles</taxon>
        <taxon>Ochrophyta</taxon>
        <taxon>Bacillariophyta</taxon>
        <taxon>Bacillariophyceae</taxon>
        <taxon>Bacillariophycidae</taxon>
        <taxon>Naviculales</taxon>
        <taxon>Naviculaceae</taxon>
        <taxon>Seminavis</taxon>
    </lineage>
</organism>
<name>A0A9N8HZ47_9STRA</name>
<sequence length="240" mass="26739">MPTLLQATFMPEQNIEGVWVDGLQRMVQNSMKADPASKGDASDAAAIFVSQIKNTYLQLMGEEEGKESQEGYEWHLSCSVIQRKVDTDATFTTMPHCIGHHSLYWDGNENKPDWAFFVKMPLHQHGVWSHYYTNTNDIIGNLVFGSHGSAVFGPLSMCHMAGHITHIEGNPYLFFTVLSACKKKKKSTTAGEDGESHRTLMTKALKTPKQTSKPSSNNGRRNLYGTIRTCVTPALRLTSN</sequence>
<comment type="caution">
    <text evidence="2">The sequence shown here is derived from an EMBL/GenBank/DDBJ whole genome shotgun (WGS) entry which is preliminary data.</text>
</comment>
<evidence type="ECO:0000313" key="2">
    <source>
        <dbReference type="EMBL" id="CAB9531072.1"/>
    </source>
</evidence>
<dbReference type="AlphaFoldDB" id="A0A9N8HZ47"/>
<accession>A0A9N8HZ47</accession>
<dbReference type="EMBL" id="CAICTM010003218">
    <property type="protein sequence ID" value="CAB9531072.1"/>
    <property type="molecule type" value="Genomic_DNA"/>
</dbReference>
<feature type="compositionally biased region" description="Polar residues" evidence="1">
    <location>
        <begin position="208"/>
        <end position="220"/>
    </location>
</feature>
<proteinExistence type="predicted"/>
<protein>
    <submittedName>
        <fullName evidence="2">Uncharacterized protein</fullName>
    </submittedName>
</protein>